<feature type="region of interest" description="Disordered" evidence="1">
    <location>
        <begin position="685"/>
        <end position="790"/>
    </location>
</feature>
<dbReference type="Proteomes" id="UP000193648">
    <property type="component" value="Unassembled WGS sequence"/>
</dbReference>
<feature type="compositionally biased region" description="Low complexity" evidence="1">
    <location>
        <begin position="22"/>
        <end position="34"/>
    </location>
</feature>
<feature type="compositionally biased region" description="Basic and acidic residues" evidence="1">
    <location>
        <begin position="732"/>
        <end position="745"/>
    </location>
</feature>
<sequence>MNLNDNKPCNTRAAYVTVLTAKNTTSTSTEPTTSMDNKDGAIPLQSIQDAYQKPLSKPNTLGSTPSSMSTAVSTEFEPSSTTTSPISHIRKWRSGLGGSSKKQQKKRSHSSKGSSGKARAIGPISGPLPLTMPAPFVCTPLPYSDAPIIVSPTTLTNLKAATFLDMSSSPTPSKPTTSCLDLPIGSQSSNPVLSLASVNEQSAAYSDMESYRTSWKGRLFYATRDMLAPFQVEPLSHLSETESHQLPIDVSDQSVIDALHSSVQEDRDHTDDKDNEEHQTQDRRDSGEDNDATKDFALSLCQGFGSDFDLSPSNFDYQSICRDQGNDFHLQTEDNREIEKIRPRWSRTLKQIRPKSSSTISTSSDSSTESVDSINSSSSASLGKLGLSQMSSVNGISSMTTRSVPDVTSSRSSPTPSTTLKKSRAMRFSASLTNLLPISLSKDKGSTPTMPPASLPVEHEHDKSQENIDEQSSLKPTRASYMDPRAITLKRLAYIHTLKKLREREKRPFHHAVLLHMMLHQLRKAGISARQCDEIGAYYTTLEATQLSTRWDIENMAVALTAEQQQQEDTLPKQKHHQYLDAMDHTQLPQQQAQELSSLPKMNSTKKQKLRHPLVSSKNHLQSKPPNTTSDNDSDRNDASSMMGSCQHLPPQAPLSSGSVLLPATPYKMPLHPTLRMPAQPLINLDMKNTPSTTTTTPASVRKDAAMRAPTFTPPVSSDSESEDEGADGLCTEEKYDEGHDKEANEAFPSTPKVYCISNRSRDSDSGNNNGWDPLQSAQPARQIRSATTS</sequence>
<gene>
    <name evidence="2" type="ORF">BCR41DRAFT_371596</name>
</gene>
<protein>
    <submittedName>
        <fullName evidence="2">Uncharacterized protein</fullName>
    </submittedName>
</protein>
<evidence type="ECO:0000313" key="2">
    <source>
        <dbReference type="EMBL" id="ORZ12898.1"/>
    </source>
</evidence>
<dbReference type="OrthoDB" id="2449796at2759"/>
<keyword evidence="3" id="KW-1185">Reference proteome</keyword>
<feature type="region of interest" description="Disordered" evidence="1">
    <location>
        <begin position="22"/>
        <end position="126"/>
    </location>
</feature>
<feature type="compositionally biased region" description="Low complexity" evidence="1">
    <location>
        <begin position="356"/>
        <end position="381"/>
    </location>
</feature>
<feature type="region of interest" description="Disordered" evidence="1">
    <location>
        <begin position="332"/>
        <end position="382"/>
    </location>
</feature>
<accession>A0A1Y2GJJ4</accession>
<dbReference type="EMBL" id="MCFF01000024">
    <property type="protein sequence ID" value="ORZ12898.1"/>
    <property type="molecule type" value="Genomic_DNA"/>
</dbReference>
<feature type="compositionally biased region" description="Basic residues" evidence="1">
    <location>
        <begin position="343"/>
        <end position="353"/>
    </location>
</feature>
<evidence type="ECO:0000313" key="3">
    <source>
        <dbReference type="Proteomes" id="UP000193648"/>
    </source>
</evidence>
<feature type="compositionally biased region" description="Basic and acidic residues" evidence="1">
    <location>
        <begin position="457"/>
        <end position="466"/>
    </location>
</feature>
<feature type="compositionally biased region" description="Basic and acidic residues" evidence="1">
    <location>
        <begin position="263"/>
        <end position="291"/>
    </location>
</feature>
<feature type="compositionally biased region" description="Polar residues" evidence="1">
    <location>
        <begin position="776"/>
        <end position="790"/>
    </location>
</feature>
<reference evidence="2 3" key="1">
    <citation type="submission" date="2016-07" db="EMBL/GenBank/DDBJ databases">
        <title>Pervasive Adenine N6-methylation of Active Genes in Fungi.</title>
        <authorList>
            <consortium name="DOE Joint Genome Institute"/>
            <person name="Mondo S.J."/>
            <person name="Dannebaum R.O."/>
            <person name="Kuo R.C."/>
            <person name="Labutti K."/>
            <person name="Haridas S."/>
            <person name="Kuo A."/>
            <person name="Salamov A."/>
            <person name="Ahrendt S.R."/>
            <person name="Lipzen A."/>
            <person name="Sullivan W."/>
            <person name="Andreopoulos W.B."/>
            <person name="Clum A."/>
            <person name="Lindquist E."/>
            <person name="Daum C."/>
            <person name="Ramamoorthy G.K."/>
            <person name="Gryganskyi A."/>
            <person name="Culley D."/>
            <person name="Magnuson J.K."/>
            <person name="James T.Y."/>
            <person name="O'Malley M.A."/>
            <person name="Stajich J.E."/>
            <person name="Spatafora J.W."/>
            <person name="Visel A."/>
            <person name="Grigoriev I.V."/>
        </authorList>
    </citation>
    <scope>NUCLEOTIDE SEQUENCE [LARGE SCALE GENOMIC DNA]</scope>
    <source>
        <strain evidence="2 3">NRRL 3116</strain>
    </source>
</reference>
<evidence type="ECO:0000256" key="1">
    <source>
        <dbReference type="SAM" id="MobiDB-lite"/>
    </source>
</evidence>
<comment type="caution">
    <text evidence="2">The sequence shown here is derived from an EMBL/GenBank/DDBJ whole genome shotgun (WGS) entry which is preliminary data.</text>
</comment>
<feature type="compositionally biased region" description="Low complexity" evidence="1">
    <location>
        <begin position="400"/>
        <end position="419"/>
    </location>
</feature>
<feature type="compositionally biased region" description="Basic and acidic residues" evidence="1">
    <location>
        <begin position="332"/>
        <end position="342"/>
    </location>
</feature>
<dbReference type="RefSeq" id="XP_021880247.1">
    <property type="nucleotide sequence ID" value="XM_022026616.1"/>
</dbReference>
<dbReference type="InParanoid" id="A0A1Y2GJJ4"/>
<proteinExistence type="predicted"/>
<organism evidence="2 3">
    <name type="scientific">Lobosporangium transversale</name>
    <dbReference type="NCBI Taxonomy" id="64571"/>
    <lineage>
        <taxon>Eukaryota</taxon>
        <taxon>Fungi</taxon>
        <taxon>Fungi incertae sedis</taxon>
        <taxon>Mucoromycota</taxon>
        <taxon>Mortierellomycotina</taxon>
        <taxon>Mortierellomycetes</taxon>
        <taxon>Mortierellales</taxon>
        <taxon>Mortierellaceae</taxon>
        <taxon>Lobosporangium</taxon>
    </lineage>
</organism>
<feature type="region of interest" description="Disordered" evidence="1">
    <location>
        <begin position="439"/>
        <end position="473"/>
    </location>
</feature>
<name>A0A1Y2GJJ4_9FUNG</name>
<feature type="compositionally biased region" description="Polar residues" evidence="1">
    <location>
        <begin position="57"/>
        <end position="72"/>
    </location>
</feature>
<dbReference type="AlphaFoldDB" id="A0A1Y2GJJ4"/>
<dbReference type="GeneID" id="33568459"/>
<feature type="compositionally biased region" description="Polar residues" evidence="1">
    <location>
        <begin position="616"/>
        <end position="626"/>
    </location>
</feature>
<feature type="region of interest" description="Disordered" evidence="1">
    <location>
        <begin position="262"/>
        <end position="291"/>
    </location>
</feature>
<feature type="region of interest" description="Disordered" evidence="1">
    <location>
        <begin position="589"/>
        <end position="657"/>
    </location>
</feature>
<feature type="region of interest" description="Disordered" evidence="1">
    <location>
        <begin position="397"/>
        <end position="426"/>
    </location>
</feature>
<feature type="compositionally biased region" description="Low complexity" evidence="1">
    <location>
        <begin position="73"/>
        <end position="85"/>
    </location>
</feature>
<feature type="compositionally biased region" description="Polar residues" evidence="1">
    <location>
        <begin position="589"/>
        <end position="603"/>
    </location>
</feature>